<feature type="region of interest" description="Disordered" evidence="2">
    <location>
        <begin position="868"/>
        <end position="891"/>
    </location>
</feature>
<feature type="region of interest" description="Disordered" evidence="2">
    <location>
        <begin position="1"/>
        <end position="67"/>
    </location>
</feature>
<feature type="region of interest" description="Disordered" evidence="2">
    <location>
        <begin position="1130"/>
        <end position="1269"/>
    </location>
</feature>
<dbReference type="Proteomes" id="UP000596660">
    <property type="component" value="Unplaced"/>
</dbReference>
<feature type="compositionally biased region" description="Basic and acidic residues" evidence="2">
    <location>
        <begin position="687"/>
        <end position="723"/>
    </location>
</feature>
<dbReference type="PANTHER" id="PTHR14304">
    <property type="entry name" value="CELL DIVISION CYCLE AND APOPTOSIS REGULATOR PROTEIN"/>
    <property type="match status" value="1"/>
</dbReference>
<feature type="compositionally biased region" description="Low complexity" evidence="2">
    <location>
        <begin position="317"/>
        <end position="326"/>
    </location>
</feature>
<dbReference type="GO" id="GO:0005509">
    <property type="term" value="F:calcium ion binding"/>
    <property type="evidence" value="ECO:0007669"/>
    <property type="project" value="InterPro"/>
</dbReference>
<dbReference type="InterPro" id="IPR002048">
    <property type="entry name" value="EF_hand_dom"/>
</dbReference>
<feature type="compositionally biased region" description="Polar residues" evidence="2">
    <location>
        <begin position="93"/>
        <end position="103"/>
    </location>
</feature>
<name>A0A803MVH1_CHEQI</name>
<feature type="compositionally biased region" description="Low complexity" evidence="2">
    <location>
        <begin position="1"/>
        <end position="41"/>
    </location>
</feature>
<feature type="domain" description="EF-hand" evidence="3">
    <location>
        <begin position="1280"/>
        <end position="1315"/>
    </location>
</feature>
<dbReference type="PROSITE" id="PS50222">
    <property type="entry name" value="EF_HAND_2"/>
    <property type="match status" value="1"/>
</dbReference>
<keyword evidence="1" id="KW-0175">Coiled coil</keyword>
<dbReference type="InterPro" id="IPR045353">
    <property type="entry name" value="LAIKA"/>
</dbReference>
<evidence type="ECO:0000313" key="4">
    <source>
        <dbReference type="EnsemblPlants" id="AUR62035898-RA:cds"/>
    </source>
</evidence>
<evidence type="ECO:0000259" key="3">
    <source>
        <dbReference type="PROSITE" id="PS50222"/>
    </source>
</evidence>
<feature type="compositionally biased region" description="Acidic residues" evidence="2">
    <location>
        <begin position="1179"/>
        <end position="1205"/>
    </location>
</feature>
<dbReference type="InterPro" id="IPR025224">
    <property type="entry name" value="CCAR1/CCAR2"/>
</dbReference>
<feature type="compositionally biased region" description="Basic and acidic residues" evidence="2">
    <location>
        <begin position="1228"/>
        <end position="1243"/>
    </location>
</feature>
<reference evidence="4" key="2">
    <citation type="submission" date="2021-03" db="UniProtKB">
        <authorList>
            <consortium name="EnsemblPlants"/>
        </authorList>
    </citation>
    <scope>IDENTIFICATION</scope>
</reference>
<feature type="compositionally biased region" description="Basic and acidic residues" evidence="2">
    <location>
        <begin position="1130"/>
        <end position="1178"/>
    </location>
</feature>
<feature type="region of interest" description="Disordered" evidence="2">
    <location>
        <begin position="286"/>
        <end position="326"/>
    </location>
</feature>
<feature type="region of interest" description="Disordered" evidence="2">
    <location>
        <begin position="346"/>
        <end position="446"/>
    </location>
</feature>
<dbReference type="PANTHER" id="PTHR14304:SF11">
    <property type="entry name" value="SAP DOMAIN-CONTAINING PROTEIN"/>
    <property type="match status" value="1"/>
</dbReference>
<feature type="compositionally biased region" description="Basic and acidic residues" evidence="2">
    <location>
        <begin position="731"/>
        <end position="775"/>
    </location>
</feature>
<evidence type="ECO:0000256" key="1">
    <source>
        <dbReference type="ARBA" id="ARBA00023054"/>
    </source>
</evidence>
<protein>
    <recommendedName>
        <fullName evidence="3">EF-hand domain-containing protein</fullName>
    </recommendedName>
</protein>
<dbReference type="SMART" id="SM01122">
    <property type="entry name" value="DBC1"/>
    <property type="match status" value="1"/>
</dbReference>
<dbReference type="InterPro" id="IPR025954">
    <property type="entry name" value="DBC1/CARP1_inactive_NUDIX"/>
</dbReference>
<dbReference type="Pfam" id="PF14443">
    <property type="entry name" value="DBC1"/>
    <property type="match status" value="1"/>
</dbReference>
<feature type="region of interest" description="Disordered" evidence="2">
    <location>
        <begin position="919"/>
        <end position="1071"/>
    </location>
</feature>
<dbReference type="FunFam" id="1.10.238.10:FF:000157">
    <property type="entry name" value="ATP/GTP-binding protein family"/>
    <property type="match status" value="1"/>
</dbReference>
<reference evidence="4" key="1">
    <citation type="journal article" date="2017" name="Nature">
        <title>The genome of Chenopodium quinoa.</title>
        <authorList>
            <person name="Jarvis D.E."/>
            <person name="Ho Y.S."/>
            <person name="Lightfoot D.J."/>
            <person name="Schmoeckel S.M."/>
            <person name="Li B."/>
            <person name="Borm T.J.A."/>
            <person name="Ohyanagi H."/>
            <person name="Mineta K."/>
            <person name="Michell C.T."/>
            <person name="Saber N."/>
            <person name="Kharbatia N.M."/>
            <person name="Rupper R.R."/>
            <person name="Sharp A.R."/>
            <person name="Dally N."/>
            <person name="Boughton B.A."/>
            <person name="Woo Y.H."/>
            <person name="Gao G."/>
            <person name="Schijlen E.G.W.M."/>
            <person name="Guo X."/>
            <person name="Momin A.A."/>
            <person name="Negrao S."/>
            <person name="Al-Babili S."/>
            <person name="Gehring C."/>
            <person name="Roessner U."/>
            <person name="Jung C."/>
            <person name="Murphy K."/>
            <person name="Arold S.T."/>
            <person name="Gojobori T."/>
            <person name="van der Linden C.G."/>
            <person name="van Loo E.N."/>
            <person name="Jellen E.N."/>
            <person name="Maughan P.J."/>
            <person name="Tester M."/>
        </authorList>
    </citation>
    <scope>NUCLEOTIDE SEQUENCE [LARGE SCALE GENOMIC DNA]</scope>
    <source>
        <strain evidence="4">cv. PI 614886</strain>
    </source>
</reference>
<keyword evidence="5" id="KW-1185">Reference proteome</keyword>
<dbReference type="EnsemblPlants" id="AUR62035898-RA">
    <property type="protein sequence ID" value="AUR62035898-RA:cds"/>
    <property type="gene ID" value="AUR62035898"/>
</dbReference>
<feature type="compositionally biased region" description="Basic and acidic residues" evidence="2">
    <location>
        <begin position="987"/>
        <end position="1059"/>
    </location>
</feature>
<feature type="compositionally biased region" description="Polar residues" evidence="2">
    <location>
        <begin position="960"/>
        <end position="969"/>
    </location>
</feature>
<feature type="compositionally biased region" description="Low complexity" evidence="2">
    <location>
        <begin position="82"/>
        <end position="92"/>
    </location>
</feature>
<accession>A0A803MVH1</accession>
<feature type="compositionally biased region" description="Basic and acidic residues" evidence="2">
    <location>
        <begin position="868"/>
        <end position="878"/>
    </location>
</feature>
<dbReference type="OMA" id="GHQIHDR"/>
<dbReference type="InterPro" id="IPR011992">
    <property type="entry name" value="EF-hand-dom_pair"/>
</dbReference>
<feature type="compositionally biased region" description="Basic and acidic residues" evidence="2">
    <location>
        <begin position="1206"/>
        <end position="1219"/>
    </location>
</feature>
<evidence type="ECO:0000256" key="2">
    <source>
        <dbReference type="SAM" id="MobiDB-lite"/>
    </source>
</evidence>
<proteinExistence type="predicted"/>
<feature type="region of interest" description="Disordered" evidence="2">
    <location>
        <begin position="687"/>
        <end position="792"/>
    </location>
</feature>
<dbReference type="GO" id="GO:0006355">
    <property type="term" value="P:regulation of DNA-templated transcription"/>
    <property type="evidence" value="ECO:0007669"/>
    <property type="project" value="InterPro"/>
</dbReference>
<dbReference type="SUPFAM" id="SSF47473">
    <property type="entry name" value="EF-hand"/>
    <property type="match status" value="1"/>
</dbReference>
<dbReference type="GO" id="GO:0005634">
    <property type="term" value="C:nucleus"/>
    <property type="evidence" value="ECO:0007669"/>
    <property type="project" value="TreeGrafter"/>
</dbReference>
<evidence type="ECO:0000313" key="5">
    <source>
        <dbReference type="Proteomes" id="UP000596660"/>
    </source>
</evidence>
<feature type="compositionally biased region" description="Basic and acidic residues" evidence="2">
    <location>
        <begin position="935"/>
        <end position="951"/>
    </location>
</feature>
<dbReference type="Pfam" id="PF19256">
    <property type="entry name" value="LAIKA"/>
    <property type="match status" value="1"/>
</dbReference>
<sequence>MYSSRGSDSYGQQSYSAQSSYGQNPSSAYPGSSAGGPASSSQLTMGSRHPSILGGPHESELGGFRAHPAAAQYGGQYGSLYGQSSLSAGQQGNSVSVKGSGPSTMEVRTGYGSGRADSPKYTAKDYVAAASHGYGHKSELLIPDKMADYVSLERRQFAERQGVYVGRDLPVEAGGRYADSVGYAHKSEMYDRLDQASILRQEHMLKSQSLQSASHEASRQADYLAVRSGTFRHLAQELVSYGGRLEADPRVSAVGNSPYGGQPAPSILGAAPQRNVDDLVYAQTSSNPGYGVSLPPGRDYGMGKGLHGTTLDSDFPGSLSSRGGLSRVDDLKDERYPRVLDVREDERRREQLRDKERERDRDRERERERDREKERERKRLLELREKERERERDRDRERKRALESRRDRTPPKSSKDRRGSSSTKDGKPSRRDSPRREALHRIHSPVREKRKEYTCKVYTSSLVDVERDYLSLDKRYPRLYISPDFSKVVVNWPRVNLKLPMHTPVSFEHDFVEDASGAVQKELSTKHSDTNTANPERRGTVWNAKMILMSGLSRGATEDLCSEKLSDDRIPHICNLLRFAVLKKDRSLMAIGGPWDAVDGGDPSLDESSLIHTIHRYAKDLSHLDLQNCQHWNRFLEIHYDRVGKDGLFSHREITVLFVPDLSDCLPSINIWREQWLAHKKAVAEREKQLSLGKEKPKDKRDPSKESSSPRDSKKAEKKKEVVNTEQASNSHKEKDGDLKKASMTDKDGEKSIESAEKKKVDELTKEANNVEKKGTGANTSAQKGVKPAKKKIVRKIVKQKVTDKVVTGENGGNDNSKLEDKLVEPMGINSETGQQDTSPANATGVKTFTRKKVAKKLSEADAVVKEVDKESGLKSEMKSVSSVNKSEEKTDATGITVVRDGPVKRVVKRKIIKRVPKKKATGVEAKTVTSQDAGKSDNVGDAKVDGDKTSEGGNLVKFASTTQPGVESSQKHDDAVSSSKVGKIADQVKVKEEDILDEKKVSDTKNDPVKDIQADCKETSKVKAKVVDGKERKEKDKKDELRSKSSKDLDRKKSDEPPQHPGLILQTKSGKETKLRSLSLSLDSLLDYSDNDVEEETFELSVFAESFYEMLQYQMSCRVLTFLQRLKTEDIPTEEKSSKPQQKDETISSDEKLMPEEDDKVVKGDELEKTDDAAKDIVEDDEEMIEEEDPEEDPEEDDEDDEDMHDASLQKDSPKENIESGSIDAEQDQKQDDEQDAKRQVAEDNASFGEKKAGGDAEASKPKEARAEISMKASAEKAPVDKELLQAFRFFDRNRVGYLRVEDLRLLIHNLGKFFSHRDVKELVQSALLESNTGRDDRILYEKLVRMSVDMDK</sequence>
<dbReference type="Gene3D" id="1.10.238.10">
    <property type="entry name" value="EF-hand"/>
    <property type="match status" value="1"/>
</dbReference>
<organism evidence="4 5">
    <name type="scientific">Chenopodium quinoa</name>
    <name type="common">Quinoa</name>
    <dbReference type="NCBI Taxonomy" id="63459"/>
    <lineage>
        <taxon>Eukaryota</taxon>
        <taxon>Viridiplantae</taxon>
        <taxon>Streptophyta</taxon>
        <taxon>Embryophyta</taxon>
        <taxon>Tracheophyta</taxon>
        <taxon>Spermatophyta</taxon>
        <taxon>Magnoliopsida</taxon>
        <taxon>eudicotyledons</taxon>
        <taxon>Gunneridae</taxon>
        <taxon>Pentapetalae</taxon>
        <taxon>Caryophyllales</taxon>
        <taxon>Chenopodiaceae</taxon>
        <taxon>Chenopodioideae</taxon>
        <taxon>Atripliceae</taxon>
        <taxon>Chenopodium</taxon>
    </lineage>
</organism>
<feature type="region of interest" description="Disordered" evidence="2">
    <location>
        <begin position="82"/>
        <end position="118"/>
    </location>
</feature>
<dbReference type="Gramene" id="AUR62035898-RA">
    <property type="protein sequence ID" value="AUR62035898-RA:cds"/>
    <property type="gene ID" value="AUR62035898"/>
</dbReference>
<feature type="compositionally biased region" description="Basic and acidic residues" evidence="2">
    <location>
        <begin position="1250"/>
        <end position="1269"/>
    </location>
</feature>